<proteinExistence type="predicted"/>
<evidence type="ECO:0000313" key="3">
    <source>
        <dbReference type="Proteomes" id="UP000501812"/>
    </source>
</evidence>
<protein>
    <submittedName>
        <fullName evidence="2">Ring-cleaving dioxygenase</fullName>
    </submittedName>
</protein>
<dbReference type="Proteomes" id="UP000501812">
    <property type="component" value="Chromosome"/>
</dbReference>
<feature type="domain" description="VOC" evidence="1">
    <location>
        <begin position="7"/>
        <end position="132"/>
    </location>
</feature>
<dbReference type="GO" id="GO:0051213">
    <property type="term" value="F:dioxygenase activity"/>
    <property type="evidence" value="ECO:0007669"/>
    <property type="project" value="UniProtKB-KW"/>
</dbReference>
<dbReference type="Pfam" id="PF00903">
    <property type="entry name" value="Glyoxalase"/>
    <property type="match status" value="1"/>
</dbReference>
<feature type="domain" description="VOC" evidence="1">
    <location>
        <begin position="153"/>
        <end position="272"/>
    </location>
</feature>
<keyword evidence="3" id="KW-1185">Reference proteome</keyword>
<dbReference type="CDD" id="cd08347">
    <property type="entry name" value="PcpA_C_like"/>
    <property type="match status" value="1"/>
</dbReference>
<dbReference type="InterPro" id="IPR052537">
    <property type="entry name" value="Extradiol_RC_dioxygenase"/>
</dbReference>
<dbReference type="SUPFAM" id="SSF54593">
    <property type="entry name" value="Glyoxalase/Bleomycin resistance protein/Dihydroxybiphenyl dioxygenase"/>
    <property type="match status" value="1"/>
</dbReference>
<gene>
    <name evidence="2" type="ORF">HHL09_15455</name>
</gene>
<organism evidence="2 3">
    <name type="scientific">Luteolibacter luteus</name>
    <dbReference type="NCBI Taxonomy" id="2728835"/>
    <lineage>
        <taxon>Bacteria</taxon>
        <taxon>Pseudomonadati</taxon>
        <taxon>Verrucomicrobiota</taxon>
        <taxon>Verrucomicrobiia</taxon>
        <taxon>Verrucomicrobiales</taxon>
        <taxon>Verrucomicrobiaceae</taxon>
        <taxon>Luteolibacter</taxon>
    </lineage>
</organism>
<dbReference type="InterPro" id="IPR037523">
    <property type="entry name" value="VOC_core"/>
</dbReference>
<dbReference type="AlphaFoldDB" id="A0A858RKU6"/>
<dbReference type="PROSITE" id="PS51819">
    <property type="entry name" value="VOC"/>
    <property type="match status" value="2"/>
</dbReference>
<dbReference type="PANTHER" id="PTHR36110:SF2">
    <property type="entry name" value="RING-CLEAVING DIOXYGENASE MHQE-RELATED"/>
    <property type="match status" value="1"/>
</dbReference>
<sequence length="316" mass="34658">MKREITGIHHVTAIASDPQRNIDFYAGLLGLRMVKKTVNFDDPSAYHLYYGDEKGSPGSIVTFFYWPGHEARGRRGSGQTTALVFSAPAGSLDYWTERLQRNGVAVERKSRFGEEVLSLADPDDIPVEIVEVGDDARSGWTAPGIPEEHALRGLHTAELTVGFASPTEGLLSIEMGFRLVKREGNRARFEAGPGGSGHYADVIEDSKVARGTGGSGTIHHIAWSVPDDETELAKQSELEKSGYHVSPVMDRDYFHSIYYRERGGILFEIATETPGFAVDEAPEALGTGLKLPKQFTELRPRIEAILPQLQAAKTFA</sequence>
<dbReference type="InterPro" id="IPR029068">
    <property type="entry name" value="Glyas_Bleomycin-R_OHBP_Dase"/>
</dbReference>
<keyword evidence="2" id="KW-0223">Dioxygenase</keyword>
<dbReference type="KEGG" id="luo:HHL09_15455"/>
<keyword evidence="2" id="KW-0560">Oxidoreductase</keyword>
<dbReference type="EMBL" id="CP051774">
    <property type="protein sequence ID" value="QJE97124.1"/>
    <property type="molecule type" value="Genomic_DNA"/>
</dbReference>
<dbReference type="RefSeq" id="WP_169455524.1">
    <property type="nucleotide sequence ID" value="NZ_CP051774.1"/>
</dbReference>
<name>A0A858RKU6_9BACT</name>
<dbReference type="InterPro" id="IPR004360">
    <property type="entry name" value="Glyas_Fos-R_dOase_dom"/>
</dbReference>
<accession>A0A858RKU6</accession>
<evidence type="ECO:0000313" key="2">
    <source>
        <dbReference type="EMBL" id="QJE97124.1"/>
    </source>
</evidence>
<dbReference type="Gene3D" id="3.10.180.10">
    <property type="entry name" value="2,3-Dihydroxybiphenyl 1,2-Dioxygenase, domain 1"/>
    <property type="match status" value="2"/>
</dbReference>
<reference evidence="2 3" key="1">
    <citation type="submission" date="2020-04" db="EMBL/GenBank/DDBJ databases">
        <title>Luteolibacter sp. G-1-1-1 isolated from soil.</title>
        <authorList>
            <person name="Dahal R.H."/>
        </authorList>
    </citation>
    <scope>NUCLEOTIDE SEQUENCE [LARGE SCALE GENOMIC DNA]</scope>
    <source>
        <strain evidence="2 3">G-1-1-1</strain>
    </source>
</reference>
<evidence type="ECO:0000259" key="1">
    <source>
        <dbReference type="PROSITE" id="PS51819"/>
    </source>
</evidence>
<dbReference type="PANTHER" id="PTHR36110">
    <property type="entry name" value="RING-CLEAVING DIOXYGENASE MHQE-RELATED"/>
    <property type="match status" value="1"/>
</dbReference>